<dbReference type="AlphaFoldDB" id="A0A2P5BZ26"/>
<dbReference type="InterPro" id="IPR003340">
    <property type="entry name" value="B3_DNA-bd"/>
</dbReference>
<keyword evidence="3" id="KW-0238">DNA-binding</keyword>
<keyword evidence="4" id="KW-0804">Transcription</keyword>
<evidence type="ECO:0000256" key="2">
    <source>
        <dbReference type="ARBA" id="ARBA00023015"/>
    </source>
</evidence>
<name>A0A2P5BZ26_PARAD</name>
<protein>
    <submittedName>
        <fullName evidence="8">B3 DNA binding domain containing protein</fullName>
    </submittedName>
</protein>
<evidence type="ECO:0000256" key="1">
    <source>
        <dbReference type="ARBA" id="ARBA00004123"/>
    </source>
</evidence>
<evidence type="ECO:0000259" key="7">
    <source>
        <dbReference type="PROSITE" id="PS50863"/>
    </source>
</evidence>
<dbReference type="PROSITE" id="PS50863">
    <property type="entry name" value="B3"/>
    <property type="match status" value="3"/>
</dbReference>
<dbReference type="EMBL" id="JXTB01000199">
    <property type="protein sequence ID" value="PON54047.1"/>
    <property type="molecule type" value="Genomic_DNA"/>
</dbReference>
<keyword evidence="2" id="KW-0805">Transcription regulation</keyword>
<keyword evidence="9" id="KW-1185">Reference proteome</keyword>
<feature type="domain" description="TF-B3" evidence="7">
    <location>
        <begin position="20"/>
        <end position="113"/>
    </location>
</feature>
<reference evidence="9" key="1">
    <citation type="submission" date="2016-06" db="EMBL/GenBank/DDBJ databases">
        <title>Parallel loss of symbiosis genes in relatives of nitrogen-fixing non-legume Parasponia.</title>
        <authorList>
            <person name="Van Velzen R."/>
            <person name="Holmer R."/>
            <person name="Bu F."/>
            <person name="Rutten L."/>
            <person name="Van Zeijl A."/>
            <person name="Liu W."/>
            <person name="Santuari L."/>
            <person name="Cao Q."/>
            <person name="Sharma T."/>
            <person name="Shen D."/>
            <person name="Roswanjaya Y."/>
            <person name="Wardhani T."/>
            <person name="Kalhor M.S."/>
            <person name="Jansen J."/>
            <person name="Van den Hoogen J."/>
            <person name="Gungor B."/>
            <person name="Hartog M."/>
            <person name="Hontelez J."/>
            <person name="Verver J."/>
            <person name="Yang W.-C."/>
            <person name="Schijlen E."/>
            <person name="Repin R."/>
            <person name="Schilthuizen M."/>
            <person name="Schranz E."/>
            <person name="Heidstra R."/>
            <person name="Miyata K."/>
            <person name="Fedorova E."/>
            <person name="Kohlen W."/>
            <person name="Bisseling T."/>
            <person name="Smit S."/>
            <person name="Geurts R."/>
        </authorList>
    </citation>
    <scope>NUCLEOTIDE SEQUENCE [LARGE SCALE GENOMIC DNA]</scope>
    <source>
        <strain evidence="9">cv. WU1-14</strain>
    </source>
</reference>
<evidence type="ECO:0000256" key="4">
    <source>
        <dbReference type="ARBA" id="ARBA00023163"/>
    </source>
</evidence>
<comment type="caution">
    <text evidence="8">The sequence shown here is derived from an EMBL/GenBank/DDBJ whole genome shotgun (WGS) entry which is preliminary data.</text>
</comment>
<dbReference type="InterPro" id="IPR015300">
    <property type="entry name" value="DNA-bd_pseudobarrel_sf"/>
</dbReference>
<evidence type="ECO:0000256" key="3">
    <source>
        <dbReference type="ARBA" id="ARBA00023125"/>
    </source>
</evidence>
<dbReference type="SUPFAM" id="SSF101936">
    <property type="entry name" value="DNA-binding pseudobarrel domain"/>
    <property type="match status" value="3"/>
</dbReference>
<dbReference type="Gene3D" id="2.40.330.10">
    <property type="entry name" value="DNA-binding pseudobarrel domain"/>
    <property type="match status" value="4"/>
</dbReference>
<dbReference type="Pfam" id="PF02362">
    <property type="entry name" value="B3"/>
    <property type="match status" value="3"/>
</dbReference>
<dbReference type="PANTHER" id="PTHR31920">
    <property type="entry name" value="B3 DOMAIN-CONTAINING"/>
    <property type="match status" value="1"/>
</dbReference>
<evidence type="ECO:0000256" key="5">
    <source>
        <dbReference type="ARBA" id="ARBA00023242"/>
    </source>
</evidence>
<feature type="domain" description="TF-B3" evidence="7">
    <location>
        <begin position="550"/>
        <end position="653"/>
    </location>
</feature>
<organism evidence="8 9">
    <name type="scientific">Parasponia andersonii</name>
    <name type="common">Sponia andersonii</name>
    <dbReference type="NCBI Taxonomy" id="3476"/>
    <lineage>
        <taxon>Eukaryota</taxon>
        <taxon>Viridiplantae</taxon>
        <taxon>Streptophyta</taxon>
        <taxon>Embryophyta</taxon>
        <taxon>Tracheophyta</taxon>
        <taxon>Spermatophyta</taxon>
        <taxon>Magnoliopsida</taxon>
        <taxon>eudicotyledons</taxon>
        <taxon>Gunneridae</taxon>
        <taxon>Pentapetalae</taxon>
        <taxon>rosids</taxon>
        <taxon>fabids</taxon>
        <taxon>Rosales</taxon>
        <taxon>Cannabaceae</taxon>
        <taxon>Parasponia</taxon>
    </lineage>
</organism>
<dbReference type="GO" id="GO:0003677">
    <property type="term" value="F:DNA binding"/>
    <property type="evidence" value="ECO:0007669"/>
    <property type="project" value="UniProtKB-KW"/>
</dbReference>
<feature type="compositionally biased region" description="Polar residues" evidence="6">
    <location>
        <begin position="204"/>
        <end position="215"/>
    </location>
</feature>
<accession>A0A2P5BZ26</accession>
<dbReference type="PANTHER" id="PTHR31920:SF108">
    <property type="entry name" value="B3 DOMAIN-CONTAINING TRANSCRIPTION FACTOR VRN1-LIKE"/>
    <property type="match status" value="1"/>
</dbReference>
<feature type="compositionally biased region" description="Polar residues" evidence="6">
    <location>
        <begin position="178"/>
        <end position="189"/>
    </location>
</feature>
<comment type="subcellular location">
    <subcellularLocation>
        <location evidence="1">Nucleus</location>
    </subcellularLocation>
</comment>
<keyword evidence="5" id="KW-0539">Nucleus</keyword>
<sequence>MSCGPQGDPNQTIYSSATLHFFAVVLEETLQENKLRIPQKFLRKYGEALSDSVFVKLPCGSKWKIKLAKQDNKIWLEEGWPDFAKHYSIKIGSMVIFRYEGNSEFHAVIFDTSTVEIDYPSIPVHFDKPDIELELRGPKQEVVEDDSVEILDDFSSCLKARAKSPLQCSQPHKRTRTSPEGESLSNSSDPKSKRSCHSECALENSMSKRNLQSSEPEMIGMEKSTLTIICSFESDSDKSTTRRGSIYPILRRIKPRTGRNEKVAALHKASVFKSRHPFFKVFIQPSYIYGYDLDNNLEVGDVCVFVLLEDVKTVFEVVIFRADGNSETPISPALEFGAILEHHLTSIEVARILERVPFESEKPFFKALMEPSYVGPKTDHLLVPLDFAARYIKNQGDVVLSVPNCGSWFAKFRIRPLNWAARLCNGWREFANDNSLEVGDICIFKLLDGTKISFEVSIVRFDEYECGQWSQAHKGGAEHVELEQRLMNETKSGGTLNGETSTLISPKSLSEKQATACISTHWKTRNKKGLNFIEKSSIPERAPFESDKPFFKIVIKLSYRDSNILNVPVHFAKIYIKKYIKKKGDIVLSVPEGRSWSAHFRFKSLKVSKCVAQIYDGWKGFVVDNNVEVGDVCTFKLINVPKISFEVSIVRVADDAYRRRTRGGESSKGASKQNGDVK</sequence>
<evidence type="ECO:0000313" key="9">
    <source>
        <dbReference type="Proteomes" id="UP000237105"/>
    </source>
</evidence>
<dbReference type="OrthoDB" id="623918at2759"/>
<proteinExistence type="predicted"/>
<feature type="domain" description="TF-B3" evidence="7">
    <location>
        <begin position="366"/>
        <end position="462"/>
    </location>
</feature>
<gene>
    <name evidence="8" type="ORF">PanWU01x14_197770</name>
</gene>
<dbReference type="SMART" id="SM01019">
    <property type="entry name" value="B3"/>
    <property type="match status" value="3"/>
</dbReference>
<evidence type="ECO:0000256" key="6">
    <source>
        <dbReference type="SAM" id="MobiDB-lite"/>
    </source>
</evidence>
<dbReference type="InterPro" id="IPR050655">
    <property type="entry name" value="Plant_B3_domain"/>
</dbReference>
<evidence type="ECO:0000313" key="8">
    <source>
        <dbReference type="EMBL" id="PON54047.1"/>
    </source>
</evidence>
<feature type="region of interest" description="Disordered" evidence="6">
    <location>
        <begin position="165"/>
        <end position="216"/>
    </location>
</feature>
<dbReference type="CDD" id="cd10017">
    <property type="entry name" value="B3_DNA"/>
    <property type="match status" value="3"/>
</dbReference>
<dbReference type="Proteomes" id="UP000237105">
    <property type="component" value="Unassembled WGS sequence"/>
</dbReference>
<dbReference type="GO" id="GO:0005634">
    <property type="term" value="C:nucleus"/>
    <property type="evidence" value="ECO:0007669"/>
    <property type="project" value="UniProtKB-SubCell"/>
</dbReference>